<dbReference type="OrthoDB" id="108903at2"/>
<dbReference type="Pfam" id="PF00326">
    <property type="entry name" value="Peptidase_S9"/>
    <property type="match status" value="1"/>
</dbReference>
<evidence type="ECO:0000313" key="4">
    <source>
        <dbReference type="Proteomes" id="UP000315971"/>
    </source>
</evidence>
<dbReference type="InterPro" id="IPR001375">
    <property type="entry name" value="Peptidase_S9_cat"/>
</dbReference>
<dbReference type="Gene3D" id="2.120.10.30">
    <property type="entry name" value="TolB, C-terminal domain"/>
    <property type="match status" value="1"/>
</dbReference>
<dbReference type="Proteomes" id="UP000315971">
    <property type="component" value="Unassembled WGS sequence"/>
</dbReference>
<evidence type="ECO:0000259" key="2">
    <source>
        <dbReference type="Pfam" id="PF00326"/>
    </source>
</evidence>
<feature type="domain" description="Peptidase S9 prolyl oligopeptidase catalytic" evidence="2">
    <location>
        <begin position="413"/>
        <end position="624"/>
    </location>
</feature>
<dbReference type="SUPFAM" id="SSF53474">
    <property type="entry name" value="alpha/beta-Hydrolases"/>
    <property type="match status" value="1"/>
</dbReference>
<dbReference type="InterPro" id="IPR029058">
    <property type="entry name" value="AB_hydrolase_fold"/>
</dbReference>
<dbReference type="EMBL" id="FXSZ01000001">
    <property type="protein sequence ID" value="SMO38622.1"/>
    <property type="molecule type" value="Genomic_DNA"/>
</dbReference>
<proteinExistence type="predicted"/>
<dbReference type="PANTHER" id="PTHR42776:SF27">
    <property type="entry name" value="DIPEPTIDYL PEPTIDASE FAMILY MEMBER 6"/>
    <property type="match status" value="1"/>
</dbReference>
<dbReference type="SUPFAM" id="SSF82171">
    <property type="entry name" value="DPP6 N-terminal domain-like"/>
    <property type="match status" value="1"/>
</dbReference>
<dbReference type="Gene3D" id="3.40.50.1820">
    <property type="entry name" value="alpha/beta hydrolase"/>
    <property type="match status" value="1"/>
</dbReference>
<evidence type="ECO:0000256" key="1">
    <source>
        <dbReference type="ARBA" id="ARBA00022801"/>
    </source>
</evidence>
<sequence>MKFILRLVLMLLVVVMVSCHKKTSIREIPIANFFRNPDKFYYHISPDGKYISYLKPYQNRLNIYVHKLNSNEIIRVTSETENSVTRYWWGNNNQLIYLQDNNGDEKYRLYAVNKDGSNRHDLIPFSNVITRVVRVMGNGNILIEMNKRDEKKFDIYRLNLETNRLKMVAENPGNISFWLPDYNGKVLVAISSDRVNENLLYRPDENTPFRVIRTMNFKESFEPACFSFENNKHIYALSNINRDKKALVEIDLETGNEVKTLYEHPEVDVMEVGYSKLNKKLNWVGFTTWKYQLDFIDSSARRFYKNLTNRFPDSEISVIDNDTLERKMLIRTYSDKNPGSYYLYDRDKSKIVKLSDIAPWINTNEMADMKPISFKSRDGLTINGYLTLPRGQDARNLPVIINPHGGPWSRNKWGFNAETQFLANRGYAVLQINYRGSSGYGRKFWEASFGEWGKKMQDDVTDGVDWLIKQGIADPNRIAIYGFSYGGYSALMGAIQTPEKYRCAISYSGISNIFTYLKDIPPYYKSMQSMFYEMVANPELDADYLRDVSPIFHTDKINIPVMIVQGSKDPRVNINETNQFVKSLQKRNIEVKYVVNQNEGHMLTKEENRLKFYEELEQFLSQNMK</sequence>
<dbReference type="InterPro" id="IPR011042">
    <property type="entry name" value="6-blade_b-propeller_TolB-like"/>
</dbReference>
<organism evidence="3 4">
    <name type="scientific">Solitalea koreensis</name>
    <dbReference type="NCBI Taxonomy" id="543615"/>
    <lineage>
        <taxon>Bacteria</taxon>
        <taxon>Pseudomonadati</taxon>
        <taxon>Bacteroidota</taxon>
        <taxon>Sphingobacteriia</taxon>
        <taxon>Sphingobacteriales</taxon>
        <taxon>Sphingobacteriaceae</taxon>
        <taxon>Solitalea</taxon>
    </lineage>
</organism>
<dbReference type="GO" id="GO:0006508">
    <property type="term" value="P:proteolysis"/>
    <property type="evidence" value="ECO:0007669"/>
    <property type="project" value="InterPro"/>
</dbReference>
<gene>
    <name evidence="3" type="ORF">SAMN06265350_101426</name>
</gene>
<dbReference type="AlphaFoldDB" id="A0A521AUT7"/>
<keyword evidence="1" id="KW-0378">Hydrolase</keyword>
<name>A0A521AUT7_9SPHI</name>
<accession>A0A521AUT7</accession>
<dbReference type="GO" id="GO:0004177">
    <property type="term" value="F:aminopeptidase activity"/>
    <property type="evidence" value="ECO:0007669"/>
    <property type="project" value="UniProtKB-KW"/>
</dbReference>
<reference evidence="3 4" key="1">
    <citation type="submission" date="2017-05" db="EMBL/GenBank/DDBJ databases">
        <authorList>
            <person name="Varghese N."/>
            <person name="Submissions S."/>
        </authorList>
    </citation>
    <scope>NUCLEOTIDE SEQUENCE [LARGE SCALE GENOMIC DNA]</scope>
    <source>
        <strain evidence="3 4">DSM 21342</strain>
    </source>
</reference>
<keyword evidence="3" id="KW-0031">Aminopeptidase</keyword>
<dbReference type="GO" id="GO:0004252">
    <property type="term" value="F:serine-type endopeptidase activity"/>
    <property type="evidence" value="ECO:0007669"/>
    <property type="project" value="TreeGrafter"/>
</dbReference>
<protein>
    <submittedName>
        <fullName evidence="3">Dipeptidyl aminopeptidase/acylaminoacyl peptidase</fullName>
    </submittedName>
</protein>
<dbReference type="PANTHER" id="PTHR42776">
    <property type="entry name" value="SERINE PEPTIDASE S9 FAMILY MEMBER"/>
    <property type="match status" value="1"/>
</dbReference>
<keyword evidence="4" id="KW-1185">Reference proteome</keyword>
<evidence type="ECO:0000313" key="3">
    <source>
        <dbReference type="EMBL" id="SMO38622.1"/>
    </source>
</evidence>
<keyword evidence="3" id="KW-0645">Protease</keyword>
<dbReference type="PROSITE" id="PS51257">
    <property type="entry name" value="PROKAR_LIPOPROTEIN"/>
    <property type="match status" value="1"/>
</dbReference>